<evidence type="ECO:0000256" key="4">
    <source>
        <dbReference type="ARBA" id="ARBA00022691"/>
    </source>
</evidence>
<dbReference type="Pfam" id="PF18693">
    <property type="entry name" value="TRAM_2"/>
    <property type="match status" value="1"/>
</dbReference>
<evidence type="ECO:0000313" key="13">
    <source>
        <dbReference type="Proteomes" id="UP000014227"/>
    </source>
</evidence>
<organism evidence="12 13">
    <name type="scientific">Chthonomonas calidirosea (strain DSM 23976 / ICMP 18418 / T49)</name>
    <dbReference type="NCBI Taxonomy" id="1303518"/>
    <lineage>
        <taxon>Bacteria</taxon>
        <taxon>Bacillati</taxon>
        <taxon>Armatimonadota</taxon>
        <taxon>Chthonomonadia</taxon>
        <taxon>Chthonomonadales</taxon>
        <taxon>Chthonomonadaceae</taxon>
        <taxon>Chthonomonas</taxon>
    </lineage>
</organism>
<dbReference type="PROSITE" id="PS01278">
    <property type="entry name" value="MTTASE_RADICAL"/>
    <property type="match status" value="1"/>
</dbReference>
<feature type="binding site" evidence="8">
    <location>
        <position position="63"/>
    </location>
    <ligand>
        <name>[4Fe-4S] cluster</name>
        <dbReference type="ChEBI" id="CHEBI:49883"/>
        <label>1</label>
    </ligand>
</feature>
<gene>
    <name evidence="8" type="primary">rimO</name>
    <name evidence="12" type="ORF">CCALI_00284</name>
</gene>
<keyword evidence="12" id="KW-0687">Ribonucleoprotein</keyword>
<dbReference type="SFLD" id="SFLDF00274">
    <property type="entry name" value="ribosomal_protein_S12_methylth"/>
    <property type="match status" value="1"/>
</dbReference>
<dbReference type="AlphaFoldDB" id="S0ESC2"/>
<dbReference type="EMBL" id="HF951689">
    <property type="protein sequence ID" value="CCW34121.1"/>
    <property type="molecule type" value="Genomic_DNA"/>
</dbReference>
<comment type="cofactor">
    <cofactor evidence="8">
        <name>[4Fe-4S] cluster</name>
        <dbReference type="ChEBI" id="CHEBI:49883"/>
    </cofactor>
    <text evidence="8">Binds 2 [4Fe-4S] clusters. One cluster is coordinated with 3 cysteines and an exchangeable S-adenosyl-L-methionine.</text>
</comment>
<dbReference type="Pfam" id="PF04055">
    <property type="entry name" value="Radical_SAM"/>
    <property type="match status" value="1"/>
</dbReference>
<dbReference type="PROSITE" id="PS50926">
    <property type="entry name" value="TRAM"/>
    <property type="match status" value="1"/>
</dbReference>
<dbReference type="PANTHER" id="PTHR43837">
    <property type="entry name" value="RIBOSOMAL PROTEIN S12 METHYLTHIOTRANSFERASE RIMO"/>
    <property type="match status" value="1"/>
</dbReference>
<feature type="domain" description="MTTase N-terminal" evidence="10">
    <location>
        <begin position="11"/>
        <end position="134"/>
    </location>
</feature>
<dbReference type="SUPFAM" id="SSF102114">
    <property type="entry name" value="Radical SAM enzymes"/>
    <property type="match status" value="1"/>
</dbReference>
<feature type="binding site" evidence="8">
    <location>
        <position position="97"/>
    </location>
    <ligand>
        <name>[4Fe-4S] cluster</name>
        <dbReference type="ChEBI" id="CHEBI:49883"/>
        <label>1</label>
    </ligand>
</feature>
<dbReference type="PANTHER" id="PTHR43837:SF1">
    <property type="entry name" value="RIBOSOMAL PROTEIN US12 METHYLTHIOTRANSFERASE RIMO"/>
    <property type="match status" value="1"/>
</dbReference>
<feature type="binding site" evidence="8">
    <location>
        <position position="177"/>
    </location>
    <ligand>
        <name>[4Fe-4S] cluster</name>
        <dbReference type="ChEBI" id="CHEBI:49883"/>
        <label>2</label>
        <note>4Fe-4S-S-AdoMet</note>
    </ligand>
</feature>
<sequence length="481" mass="54632">MSQTQITVDKRTIGLINLGCAKNQVDSEEMLGLLKEEGHTVRFIRSPKELASIAADVVIINTCAFIESAREESINTILEAVAQKQQGNVKKVVVVGCLAQRYPQELAEAIPEVDAFLGTGQIERIPKITQQVLIRPNQLVETVSKPHHRWVNMPTRVRWGTPWSAYLKISEGCDHACTFCAIPSFRGRHVSKPFEKIIEEASWLAAQGVRELNLIAQDSTQYGYDLYQRPRLPELLRALSEVDELHWIRLFYCYPSRVNDELIETLATTSKICHYIDMPLQHADDAILRKMRRPMSYQGYMELLRKFRHAMPDAAIRTTFIVGFPGETEAHFATLERFLEEAQFDRVGVFTYSLEEGTPAATMRPKVSERVKLQRRERLMALQQTISYERNRQWIGRTLEVLIEGRSPLDPTIAVGRSFRDGPEVDGKVYVKRCFAQPGTFVTARITEARTYDLIGEPLESPTTTLTHTSLLSTAKHSIAS</sequence>
<dbReference type="HOGENOM" id="CLU_018697_0_1_0"/>
<dbReference type="InterPro" id="IPR020612">
    <property type="entry name" value="Methylthiotransferase_CS"/>
</dbReference>
<dbReference type="InterPro" id="IPR013848">
    <property type="entry name" value="Methylthiotransferase_N"/>
</dbReference>
<dbReference type="InterPro" id="IPR038135">
    <property type="entry name" value="Methylthiotransferase_N_sf"/>
</dbReference>
<keyword evidence="5 8" id="KW-0479">Metal-binding</keyword>
<evidence type="ECO:0000259" key="9">
    <source>
        <dbReference type="PROSITE" id="PS50926"/>
    </source>
</evidence>
<reference evidence="12" key="2">
    <citation type="submission" date="2013-06" db="EMBL/GenBank/DDBJ databases">
        <title>Genome sequence of Chthonomonas calidirosea, the first sequenced genome from the Armatimonadetes phylum (formally candidate division OP10).</title>
        <authorList>
            <person name="Lee K.C.Y."/>
            <person name="Morgan X.C."/>
            <person name="Dunfield P.F."/>
            <person name="Tamas I."/>
            <person name="Houghton K.M."/>
            <person name="Vyssotski M."/>
            <person name="Ryan J.L.J."/>
            <person name="Lagutin K."/>
            <person name="McDonald I.R."/>
            <person name="Stott M.B."/>
        </authorList>
    </citation>
    <scope>NUCLEOTIDE SEQUENCE</scope>
    <source>
        <strain evidence="12">T49</strain>
    </source>
</reference>
<evidence type="ECO:0000259" key="10">
    <source>
        <dbReference type="PROSITE" id="PS51449"/>
    </source>
</evidence>
<dbReference type="FunFam" id="3.80.30.20:FF:000001">
    <property type="entry name" value="tRNA-2-methylthio-N(6)-dimethylallyladenosine synthase 2"/>
    <property type="match status" value="1"/>
</dbReference>
<dbReference type="Gene3D" id="3.80.30.20">
    <property type="entry name" value="tm_1862 like domain"/>
    <property type="match status" value="1"/>
</dbReference>
<dbReference type="RefSeq" id="WP_016481684.1">
    <property type="nucleotide sequence ID" value="NC_021487.1"/>
</dbReference>
<evidence type="ECO:0000313" key="12">
    <source>
        <dbReference type="EMBL" id="CCW34121.1"/>
    </source>
</evidence>
<dbReference type="NCBIfam" id="TIGR01125">
    <property type="entry name" value="30S ribosomal protein S12 methylthiotransferase RimO"/>
    <property type="match status" value="1"/>
</dbReference>
<dbReference type="GO" id="GO:0005829">
    <property type="term" value="C:cytosol"/>
    <property type="evidence" value="ECO:0007669"/>
    <property type="project" value="TreeGrafter"/>
</dbReference>
<dbReference type="InterPro" id="IPR006638">
    <property type="entry name" value="Elp3/MiaA/NifB-like_rSAM"/>
</dbReference>
<name>S0ESC2_CHTCT</name>
<evidence type="ECO:0000256" key="6">
    <source>
        <dbReference type="ARBA" id="ARBA00023004"/>
    </source>
</evidence>
<keyword evidence="13" id="KW-1185">Reference proteome</keyword>
<keyword evidence="12" id="KW-0689">Ribosomal protein</keyword>
<keyword evidence="7 8" id="KW-0411">Iron-sulfur</keyword>
<feature type="binding site" evidence="8">
    <location>
        <position position="173"/>
    </location>
    <ligand>
        <name>[4Fe-4S] cluster</name>
        <dbReference type="ChEBI" id="CHEBI:49883"/>
        <label>2</label>
        <note>4Fe-4S-S-AdoMet</note>
    </ligand>
</feature>
<comment type="function">
    <text evidence="8">Catalyzes the methylthiolation of an aspartic acid residue of ribosomal protein uS12.</text>
</comment>
<dbReference type="GO" id="GO:0046872">
    <property type="term" value="F:metal ion binding"/>
    <property type="evidence" value="ECO:0007669"/>
    <property type="project" value="UniProtKB-KW"/>
</dbReference>
<evidence type="ECO:0000259" key="11">
    <source>
        <dbReference type="PROSITE" id="PS51918"/>
    </source>
</evidence>
<dbReference type="InterPro" id="IPR023404">
    <property type="entry name" value="rSAM_horseshoe"/>
</dbReference>
<evidence type="ECO:0000256" key="2">
    <source>
        <dbReference type="ARBA" id="ARBA00022490"/>
    </source>
</evidence>
<reference evidence="12" key="1">
    <citation type="submission" date="2013-03" db="EMBL/GenBank/DDBJ databases">
        <authorList>
            <person name="Stott M."/>
        </authorList>
    </citation>
    <scope>NUCLEOTIDE SEQUENCE</scope>
    <source>
        <strain evidence="12">T49</strain>
    </source>
</reference>
<dbReference type="SMART" id="SM00729">
    <property type="entry name" value="Elp3"/>
    <property type="match status" value="1"/>
</dbReference>
<comment type="catalytic activity">
    <reaction evidence="8">
        <text>L-aspartate(89)-[ribosomal protein uS12]-hydrogen + (sulfur carrier)-SH + AH2 + 2 S-adenosyl-L-methionine = 3-methylsulfanyl-L-aspartate(89)-[ribosomal protein uS12]-hydrogen + (sulfur carrier)-H + 5'-deoxyadenosine + L-methionine + A + S-adenosyl-L-homocysteine + 2 H(+)</text>
        <dbReference type="Rhea" id="RHEA:37087"/>
        <dbReference type="Rhea" id="RHEA-COMP:10460"/>
        <dbReference type="Rhea" id="RHEA-COMP:10461"/>
        <dbReference type="Rhea" id="RHEA-COMP:14737"/>
        <dbReference type="Rhea" id="RHEA-COMP:14739"/>
        <dbReference type="ChEBI" id="CHEBI:13193"/>
        <dbReference type="ChEBI" id="CHEBI:15378"/>
        <dbReference type="ChEBI" id="CHEBI:17319"/>
        <dbReference type="ChEBI" id="CHEBI:17499"/>
        <dbReference type="ChEBI" id="CHEBI:29917"/>
        <dbReference type="ChEBI" id="CHEBI:29961"/>
        <dbReference type="ChEBI" id="CHEBI:57844"/>
        <dbReference type="ChEBI" id="CHEBI:57856"/>
        <dbReference type="ChEBI" id="CHEBI:59789"/>
        <dbReference type="ChEBI" id="CHEBI:64428"/>
        <dbReference type="ChEBI" id="CHEBI:73599"/>
        <dbReference type="EC" id="2.8.4.4"/>
    </reaction>
</comment>
<dbReference type="NCBIfam" id="TIGR00089">
    <property type="entry name" value="MiaB/RimO family radical SAM methylthiotransferase"/>
    <property type="match status" value="1"/>
</dbReference>
<evidence type="ECO:0000256" key="7">
    <source>
        <dbReference type="ARBA" id="ARBA00023014"/>
    </source>
</evidence>
<dbReference type="InterPro" id="IPR005840">
    <property type="entry name" value="Ribosomal_uS12_MeSTrfase_RimO"/>
</dbReference>
<keyword evidence="4 8" id="KW-0949">S-adenosyl-L-methionine</keyword>
<proteinExistence type="inferred from homology"/>
<dbReference type="SFLD" id="SFLDG01082">
    <property type="entry name" value="B12-binding_domain_containing"/>
    <property type="match status" value="1"/>
</dbReference>
<dbReference type="InterPro" id="IPR007197">
    <property type="entry name" value="rSAM"/>
</dbReference>
<dbReference type="InterPro" id="IPR012340">
    <property type="entry name" value="NA-bd_OB-fold"/>
</dbReference>
<keyword evidence="2 8" id="KW-0963">Cytoplasm</keyword>
<dbReference type="EC" id="2.8.4.4" evidence="8"/>
<dbReference type="SFLD" id="SFLDS00029">
    <property type="entry name" value="Radical_SAM"/>
    <property type="match status" value="1"/>
</dbReference>
<dbReference type="GO" id="GO:0035599">
    <property type="term" value="F:aspartic acid methylthiotransferase activity"/>
    <property type="evidence" value="ECO:0007669"/>
    <property type="project" value="TreeGrafter"/>
</dbReference>
<keyword evidence="3 8" id="KW-0808">Transferase</keyword>
<evidence type="ECO:0000256" key="8">
    <source>
        <dbReference type="HAMAP-Rule" id="MF_01865"/>
    </source>
</evidence>
<dbReference type="STRING" id="454171.CP488_00873"/>
<comment type="similarity">
    <text evidence="8">Belongs to the methylthiotransferase family. RimO subfamily.</text>
</comment>
<feature type="binding site" evidence="8">
    <location>
        <position position="180"/>
    </location>
    <ligand>
        <name>[4Fe-4S] cluster</name>
        <dbReference type="ChEBI" id="CHEBI:49883"/>
        <label>2</label>
        <note>4Fe-4S-S-AdoMet</note>
    </ligand>
</feature>
<dbReference type="InterPro" id="IPR002792">
    <property type="entry name" value="TRAM_dom"/>
</dbReference>
<protein>
    <recommendedName>
        <fullName evidence="8">Ribosomal protein uS12 methylthiotransferase RimO</fullName>
        <shortName evidence="8">uS12 MTTase</shortName>
        <shortName evidence="8">uS12 methylthiotransferase</shortName>
        <ecNumber evidence="8">2.8.4.4</ecNumber>
    </recommendedName>
    <alternativeName>
        <fullName evidence="8">Ribosomal protein uS12 (aspartate-C(3))-methylthiotransferase</fullName>
    </alternativeName>
    <alternativeName>
        <fullName evidence="8">Ribosome maturation factor RimO</fullName>
    </alternativeName>
</protein>
<keyword evidence="6 8" id="KW-0408">Iron</keyword>
<dbReference type="InterPro" id="IPR058240">
    <property type="entry name" value="rSAM_sf"/>
</dbReference>
<dbReference type="SFLD" id="SFLDG01061">
    <property type="entry name" value="methylthiotransferase"/>
    <property type="match status" value="1"/>
</dbReference>
<dbReference type="HAMAP" id="MF_01865">
    <property type="entry name" value="MTTase_RimO"/>
    <property type="match status" value="1"/>
</dbReference>
<dbReference type="Proteomes" id="UP000014227">
    <property type="component" value="Chromosome I"/>
</dbReference>
<dbReference type="Pfam" id="PF00919">
    <property type="entry name" value="UPF0004"/>
    <property type="match status" value="1"/>
</dbReference>
<dbReference type="GO" id="GO:0005840">
    <property type="term" value="C:ribosome"/>
    <property type="evidence" value="ECO:0007669"/>
    <property type="project" value="UniProtKB-KW"/>
</dbReference>
<dbReference type="PATRIC" id="fig|1303518.3.peg.288"/>
<dbReference type="eggNOG" id="COG0621">
    <property type="taxonomic scope" value="Bacteria"/>
</dbReference>
<dbReference type="PROSITE" id="PS51449">
    <property type="entry name" value="MTTASE_N"/>
    <property type="match status" value="1"/>
</dbReference>
<dbReference type="OrthoDB" id="9805215at2"/>
<dbReference type="Gene3D" id="2.40.50.140">
    <property type="entry name" value="Nucleic acid-binding proteins"/>
    <property type="match status" value="1"/>
</dbReference>
<dbReference type="InterPro" id="IPR005839">
    <property type="entry name" value="Methylthiotransferase"/>
</dbReference>
<dbReference type="CDD" id="cd01335">
    <property type="entry name" value="Radical_SAM"/>
    <property type="match status" value="1"/>
</dbReference>
<dbReference type="GO" id="GO:0035600">
    <property type="term" value="P:tRNA methylthiolation"/>
    <property type="evidence" value="ECO:0007669"/>
    <property type="project" value="UniProtKB-ARBA"/>
</dbReference>
<dbReference type="Gene3D" id="3.40.50.12160">
    <property type="entry name" value="Methylthiotransferase, N-terminal domain"/>
    <property type="match status" value="1"/>
</dbReference>
<evidence type="ECO:0000256" key="1">
    <source>
        <dbReference type="ARBA" id="ARBA00022485"/>
    </source>
</evidence>
<dbReference type="GO" id="GO:0051539">
    <property type="term" value="F:4 iron, 4 sulfur cluster binding"/>
    <property type="evidence" value="ECO:0007669"/>
    <property type="project" value="UniProtKB-UniRule"/>
</dbReference>
<feature type="domain" description="Radical SAM core" evidence="11">
    <location>
        <begin position="159"/>
        <end position="389"/>
    </location>
</feature>
<feature type="binding site" evidence="8">
    <location>
        <position position="20"/>
    </location>
    <ligand>
        <name>[4Fe-4S] cluster</name>
        <dbReference type="ChEBI" id="CHEBI:49883"/>
        <label>1</label>
    </ligand>
</feature>
<dbReference type="KEGG" id="ccz:CCALI_00284"/>
<feature type="domain" description="TRAM" evidence="9">
    <location>
        <begin position="392"/>
        <end position="460"/>
    </location>
</feature>
<evidence type="ECO:0000256" key="3">
    <source>
        <dbReference type="ARBA" id="ARBA00022679"/>
    </source>
</evidence>
<comment type="subcellular location">
    <subcellularLocation>
        <location evidence="8">Cytoplasm</location>
    </subcellularLocation>
</comment>
<dbReference type="GO" id="GO:0103039">
    <property type="term" value="F:protein methylthiotransferase activity"/>
    <property type="evidence" value="ECO:0007669"/>
    <property type="project" value="UniProtKB-EC"/>
</dbReference>
<dbReference type="PROSITE" id="PS51918">
    <property type="entry name" value="RADICAL_SAM"/>
    <property type="match status" value="1"/>
</dbReference>
<accession>S0ESC2</accession>
<keyword evidence="1 8" id="KW-0004">4Fe-4S</keyword>
<evidence type="ECO:0000256" key="5">
    <source>
        <dbReference type="ARBA" id="ARBA00022723"/>
    </source>
</evidence>
<dbReference type="InParanoid" id="S0ESC2"/>